<name>A0A4R3KCM0_9BACI</name>
<organism evidence="1 2">
    <name type="scientific">Tepidibacillus fermentans</name>
    <dbReference type="NCBI Taxonomy" id="1281767"/>
    <lineage>
        <taxon>Bacteria</taxon>
        <taxon>Bacillati</taxon>
        <taxon>Bacillota</taxon>
        <taxon>Bacilli</taxon>
        <taxon>Bacillales</taxon>
        <taxon>Bacillaceae</taxon>
        <taxon>Tepidibacillus</taxon>
    </lineage>
</organism>
<dbReference type="Proteomes" id="UP000295788">
    <property type="component" value="Unassembled WGS sequence"/>
</dbReference>
<dbReference type="EMBL" id="SMAB01000017">
    <property type="protein sequence ID" value="TCS80381.1"/>
    <property type="molecule type" value="Genomic_DNA"/>
</dbReference>
<dbReference type="AlphaFoldDB" id="A0A4R3KCM0"/>
<reference evidence="1 2" key="1">
    <citation type="submission" date="2019-03" db="EMBL/GenBank/DDBJ databases">
        <title>Genomic Encyclopedia of Type Strains, Phase IV (KMG-IV): sequencing the most valuable type-strain genomes for metagenomic binning, comparative biology and taxonomic classification.</title>
        <authorList>
            <person name="Goeker M."/>
        </authorList>
    </citation>
    <scope>NUCLEOTIDE SEQUENCE [LARGE SCALE GENOMIC DNA]</scope>
    <source>
        <strain evidence="1 2">DSM 23802</strain>
    </source>
</reference>
<comment type="caution">
    <text evidence="1">The sequence shown here is derived from an EMBL/GenBank/DDBJ whole genome shotgun (WGS) entry which is preliminary data.</text>
</comment>
<accession>A0A4R3KCM0</accession>
<evidence type="ECO:0000313" key="2">
    <source>
        <dbReference type="Proteomes" id="UP000295788"/>
    </source>
</evidence>
<evidence type="ECO:0000313" key="1">
    <source>
        <dbReference type="EMBL" id="TCS80381.1"/>
    </source>
</evidence>
<keyword evidence="2" id="KW-1185">Reference proteome</keyword>
<sequence length="69" mass="7681">MNGWAFLAAVIVNSFIALGGEKDMVEPEDFISKDFKKQVEAILKAQSQEKDDWALLIEDAKAKGLKGPW</sequence>
<protein>
    <submittedName>
        <fullName evidence="1">Uncharacterized protein</fullName>
    </submittedName>
</protein>
<proteinExistence type="predicted"/>
<gene>
    <name evidence="1" type="ORF">EDD72_11748</name>
</gene>